<dbReference type="EMBL" id="UYJE01003311">
    <property type="protein sequence ID" value="VDI18244.1"/>
    <property type="molecule type" value="Genomic_DNA"/>
</dbReference>
<accession>A0A8B6DFI1</accession>
<dbReference type="SUPFAM" id="SSF101898">
    <property type="entry name" value="NHL repeat"/>
    <property type="match status" value="1"/>
</dbReference>
<reference evidence="1" key="1">
    <citation type="submission" date="2018-11" db="EMBL/GenBank/DDBJ databases">
        <authorList>
            <person name="Alioto T."/>
            <person name="Alioto T."/>
        </authorList>
    </citation>
    <scope>NUCLEOTIDE SEQUENCE</scope>
</reference>
<keyword evidence="2" id="KW-1185">Reference proteome</keyword>
<dbReference type="OrthoDB" id="10361571at2759"/>
<protein>
    <submittedName>
        <fullName evidence="1">Uncharacterized protein</fullName>
    </submittedName>
</protein>
<organism evidence="1 2">
    <name type="scientific">Mytilus galloprovincialis</name>
    <name type="common">Mediterranean mussel</name>
    <dbReference type="NCBI Taxonomy" id="29158"/>
    <lineage>
        <taxon>Eukaryota</taxon>
        <taxon>Metazoa</taxon>
        <taxon>Spiralia</taxon>
        <taxon>Lophotrochozoa</taxon>
        <taxon>Mollusca</taxon>
        <taxon>Bivalvia</taxon>
        <taxon>Autobranchia</taxon>
        <taxon>Pteriomorphia</taxon>
        <taxon>Mytilida</taxon>
        <taxon>Mytiloidea</taxon>
        <taxon>Mytilidae</taxon>
        <taxon>Mytilinae</taxon>
        <taxon>Mytilus</taxon>
    </lineage>
</organism>
<proteinExistence type="predicted"/>
<gene>
    <name evidence="1" type="ORF">MGAL_10B074380</name>
</gene>
<dbReference type="AlphaFoldDB" id="A0A8B6DFI1"/>
<dbReference type="InterPro" id="IPR011042">
    <property type="entry name" value="6-blade_b-propeller_TolB-like"/>
</dbReference>
<dbReference type="Proteomes" id="UP000596742">
    <property type="component" value="Unassembled WGS sequence"/>
</dbReference>
<evidence type="ECO:0000313" key="1">
    <source>
        <dbReference type="EMBL" id="VDI18244.1"/>
    </source>
</evidence>
<dbReference type="Gene3D" id="2.120.10.30">
    <property type="entry name" value="TolB, C-terminal domain"/>
    <property type="match status" value="1"/>
</dbReference>
<sequence length="381" mass="42757">MNTSNIQKTKAAEKIRFIKTSIDDFLTKIEQEILADLETKHSKLDLKMNRLLQQLEHQANQIDKWLSGFSEMTRFATELQMYVGLLEIEIVTSEADKYIEDLKNGKHLDENNLEVTISSSLQSILKDVKELGKVDIKSSPSTLRIKAGRKDQAQDLVRLVPRIEEIKPIILRTLIIPKGMDIANVFACIILPDGRFIILDNHDVDGQLLLFSNDGMFIRQVSTFPGESYDACFVKNNTVAVLFGSSNEITLVDIEKNEITDKIKLPGFSGSIACDGQVLVTSAEGCSIVNLNDMSHTALNFQIDEIALFKGNIYGTYYSKIYCYKSTGEVLWELQHQDIVQPIGIELDVNGFIYIVSNGNDSIVVVSPDGKTCKTILFFFV</sequence>
<evidence type="ECO:0000313" key="2">
    <source>
        <dbReference type="Proteomes" id="UP000596742"/>
    </source>
</evidence>
<name>A0A8B6DFI1_MYTGA</name>
<comment type="caution">
    <text evidence="1">The sequence shown here is derived from an EMBL/GenBank/DDBJ whole genome shotgun (WGS) entry which is preliminary data.</text>
</comment>